<dbReference type="PROSITE" id="PS00062">
    <property type="entry name" value="ALDOKETO_REDUCTASE_2"/>
    <property type="match status" value="1"/>
</dbReference>
<dbReference type="Pfam" id="PF00248">
    <property type="entry name" value="Aldo_ket_red"/>
    <property type="match status" value="1"/>
</dbReference>
<comment type="caution">
    <text evidence="8">The sequence shown here is derived from an EMBL/GenBank/DDBJ whole genome shotgun (WGS) entry which is preliminary data.</text>
</comment>
<feature type="binding site" evidence="5">
    <location>
        <position position="109"/>
    </location>
    <ligand>
        <name>substrate</name>
    </ligand>
</feature>
<evidence type="ECO:0000256" key="2">
    <source>
        <dbReference type="ARBA" id="ARBA00022857"/>
    </source>
</evidence>
<keyword evidence="2" id="KW-0521">NADP</keyword>
<keyword evidence="3" id="KW-0560">Oxidoreductase</keyword>
<feature type="domain" description="NADP-dependent oxidoreductase" evidence="7">
    <location>
        <begin position="32"/>
        <end position="269"/>
    </location>
</feature>
<organism evidence="8 9">
    <name type="scientific">Mycena chlorophos</name>
    <name type="common">Agaric fungus</name>
    <name type="synonym">Agaricus chlorophos</name>
    <dbReference type="NCBI Taxonomy" id="658473"/>
    <lineage>
        <taxon>Eukaryota</taxon>
        <taxon>Fungi</taxon>
        <taxon>Dikarya</taxon>
        <taxon>Basidiomycota</taxon>
        <taxon>Agaricomycotina</taxon>
        <taxon>Agaricomycetes</taxon>
        <taxon>Agaricomycetidae</taxon>
        <taxon>Agaricales</taxon>
        <taxon>Marasmiineae</taxon>
        <taxon>Mycenaceae</taxon>
        <taxon>Mycena</taxon>
    </lineage>
</organism>
<gene>
    <name evidence="8" type="ORF">HMN09_01030400</name>
</gene>
<dbReference type="PRINTS" id="PR00069">
    <property type="entry name" value="ALDKETRDTASE"/>
</dbReference>
<evidence type="ECO:0000313" key="9">
    <source>
        <dbReference type="Proteomes" id="UP000613580"/>
    </source>
</evidence>
<dbReference type="OrthoDB" id="5945798at2759"/>
<evidence type="ECO:0000256" key="3">
    <source>
        <dbReference type="ARBA" id="ARBA00023002"/>
    </source>
</evidence>
<dbReference type="PANTHER" id="PTHR43827">
    <property type="entry name" value="2,5-DIKETO-D-GLUCONIC ACID REDUCTASE"/>
    <property type="match status" value="1"/>
</dbReference>
<dbReference type="InterPro" id="IPR036812">
    <property type="entry name" value="NAD(P)_OxRdtase_dom_sf"/>
</dbReference>
<feature type="active site" description="Proton donor" evidence="4">
    <location>
        <position position="55"/>
    </location>
</feature>
<protein>
    <submittedName>
        <fullName evidence="8">Aldo-keto reductase</fullName>
    </submittedName>
</protein>
<evidence type="ECO:0000256" key="4">
    <source>
        <dbReference type="PIRSR" id="PIRSR000097-1"/>
    </source>
</evidence>
<evidence type="ECO:0000256" key="1">
    <source>
        <dbReference type="ARBA" id="ARBA00007905"/>
    </source>
</evidence>
<dbReference type="InterPro" id="IPR018170">
    <property type="entry name" value="Aldo/ket_reductase_CS"/>
</dbReference>
<dbReference type="InterPro" id="IPR020471">
    <property type="entry name" value="AKR"/>
</dbReference>
<keyword evidence="9" id="KW-1185">Reference proteome</keyword>
<dbReference type="Gene3D" id="3.20.20.100">
    <property type="entry name" value="NADP-dependent oxidoreductase domain"/>
    <property type="match status" value="1"/>
</dbReference>
<sequence>MAANIPSFTLNNGHKMHSVGIGCWMGTPGGGQRAYDMCIASFERGYRHIDTAAGYANEEYVGKAIRDSGIPRSEFFVTTKLRGDHNVQESFESSLKALGLDYIDLYLVHWPQVSKGGRVYSPDEEPTILQTWAEMEKLVETGRVRSIGVSNFSIKTLDILLPHCKVAPATNQVELHPCYPQNDLKAYCDAKGILLTAYSPLGRSTIFFEDPTIQKLAEKNNCTTAQIVLSWGVQRGTSVVPKSENPERLLANITLVKLSDEDFATVDNLHKTPSMHKSLLVFDDKKDGTVFGWTYNQLGWNLKVGGHVVE</sequence>
<accession>A0A8H6SHU0</accession>
<comment type="similarity">
    <text evidence="1">Belongs to the aldo/keto reductase family.</text>
</comment>
<evidence type="ECO:0000256" key="6">
    <source>
        <dbReference type="PIRSR" id="PIRSR000097-3"/>
    </source>
</evidence>
<evidence type="ECO:0000313" key="8">
    <source>
        <dbReference type="EMBL" id="KAF7298090.1"/>
    </source>
</evidence>
<dbReference type="GO" id="GO:0016616">
    <property type="term" value="F:oxidoreductase activity, acting on the CH-OH group of donors, NAD or NADP as acceptor"/>
    <property type="evidence" value="ECO:0007669"/>
    <property type="project" value="UniProtKB-ARBA"/>
</dbReference>
<dbReference type="Proteomes" id="UP000613580">
    <property type="component" value="Unassembled WGS sequence"/>
</dbReference>
<dbReference type="CDD" id="cd19071">
    <property type="entry name" value="AKR_AKR1-5-like"/>
    <property type="match status" value="1"/>
</dbReference>
<dbReference type="AlphaFoldDB" id="A0A8H6SHU0"/>
<evidence type="ECO:0000259" key="7">
    <source>
        <dbReference type="Pfam" id="PF00248"/>
    </source>
</evidence>
<reference evidence="8" key="1">
    <citation type="submission" date="2020-05" db="EMBL/GenBank/DDBJ databases">
        <title>Mycena genomes resolve the evolution of fungal bioluminescence.</title>
        <authorList>
            <person name="Tsai I.J."/>
        </authorList>
    </citation>
    <scope>NUCLEOTIDE SEQUENCE</scope>
    <source>
        <strain evidence="8">110903Hualien_Pintung</strain>
    </source>
</reference>
<name>A0A8H6SHU0_MYCCL</name>
<dbReference type="InterPro" id="IPR023210">
    <property type="entry name" value="NADP_OxRdtase_dom"/>
</dbReference>
<dbReference type="FunFam" id="3.20.20.100:FF:000002">
    <property type="entry name" value="2,5-diketo-D-gluconic acid reductase A"/>
    <property type="match status" value="1"/>
</dbReference>
<proteinExistence type="inferred from homology"/>
<evidence type="ECO:0000256" key="5">
    <source>
        <dbReference type="PIRSR" id="PIRSR000097-2"/>
    </source>
</evidence>
<dbReference type="PROSITE" id="PS00798">
    <property type="entry name" value="ALDOKETO_REDUCTASE_1"/>
    <property type="match status" value="1"/>
</dbReference>
<dbReference type="SUPFAM" id="SSF51430">
    <property type="entry name" value="NAD(P)-linked oxidoreductase"/>
    <property type="match status" value="1"/>
</dbReference>
<dbReference type="PIRSF" id="PIRSF000097">
    <property type="entry name" value="AKR"/>
    <property type="match status" value="1"/>
</dbReference>
<dbReference type="PANTHER" id="PTHR43827:SF3">
    <property type="entry name" value="NADP-DEPENDENT OXIDOREDUCTASE DOMAIN-CONTAINING PROTEIN"/>
    <property type="match status" value="1"/>
</dbReference>
<dbReference type="EMBL" id="JACAZE010000015">
    <property type="protein sequence ID" value="KAF7298090.1"/>
    <property type="molecule type" value="Genomic_DNA"/>
</dbReference>
<feature type="site" description="Lowers pKa of active site Tyr" evidence="6">
    <location>
        <position position="80"/>
    </location>
</feature>